<gene>
    <name evidence="10" type="ORF">RGQ29_002057</name>
</gene>
<evidence type="ECO:0000256" key="1">
    <source>
        <dbReference type="ARBA" id="ARBA00004167"/>
    </source>
</evidence>
<dbReference type="Pfam" id="PF13855">
    <property type="entry name" value="LRR_8"/>
    <property type="match status" value="1"/>
</dbReference>
<dbReference type="Pfam" id="PF08263">
    <property type="entry name" value="LRRNT_2"/>
    <property type="match status" value="1"/>
</dbReference>
<sequence length="654" mass="73187">MAKLSLLLLLELLIFFTPSLSCPEYQKQALLNFKASLINSTTTTTSSSEGQRVLLFESWNSSSDCCNWERVNCSSSLGSRTVIALYLNDLVDQLPREHTVLTSNILTPLFHIGSLTHLNMSKNKIQGQLPSDGFANLTELIYLDLRSNDFFGSIPSQLFQLRYLQYLDMSSNNFHDIPKEIGNMTELRHLEFLDLSKNHLEGMFPQWLAEMEVAFIILSDNNLTSSLPPFLFNSINLNILSLSRNNFYGQLPSNIGNATSLMSLILNDNNFSGKIPDSITNLRFTILDLSNNKFSGNSLPDFSSNMLPQVIDLSSNELSGEISTNFSILTRVLSLGKNKFSGIMSTNLNNMRILECLDIHDNKISGELPDFICQISTLRILNLRNNSFQGSIHDCISNLTSLQILDLSSNHLVGKIPAKFGNFTGMIRTSNEPISDVPATLTPFSFQAKINDLIFNWKKSTQGLSWKNLMICSLLDLSMNQLSGEIPTTLGSLKALKVFNVSHNNLYGRIPASLGDLLNVESLDLSYNNLSSSIPKSLEKLQQLTILDVSNNKLAGRIPRGSQMDTMNDPNFFANNSGLCGMQIRVLCPEDFPPTKVPPKPPKVESKERWFSWEGVGIGYAISFIITVGVLYLAKYFVPATPPNYRRQQRRRRI</sequence>
<evidence type="ECO:0000256" key="5">
    <source>
        <dbReference type="ARBA" id="ARBA00022989"/>
    </source>
</evidence>
<dbReference type="GO" id="GO:0016020">
    <property type="term" value="C:membrane"/>
    <property type="evidence" value="ECO:0007669"/>
    <property type="project" value="UniProtKB-SubCell"/>
</dbReference>
<dbReference type="AlphaFoldDB" id="A0AAN7GMI7"/>
<evidence type="ECO:0000256" key="2">
    <source>
        <dbReference type="ARBA" id="ARBA00022614"/>
    </source>
</evidence>
<evidence type="ECO:0000256" key="4">
    <source>
        <dbReference type="ARBA" id="ARBA00022737"/>
    </source>
</evidence>
<keyword evidence="5 7" id="KW-1133">Transmembrane helix</keyword>
<evidence type="ECO:0000256" key="8">
    <source>
        <dbReference type="SAM" id="SignalP"/>
    </source>
</evidence>
<dbReference type="PRINTS" id="PR00019">
    <property type="entry name" value="LEURICHRPT"/>
</dbReference>
<dbReference type="EMBL" id="JAXUIC010000001">
    <property type="protein sequence ID" value="KAK4608489.1"/>
    <property type="molecule type" value="Genomic_DNA"/>
</dbReference>
<dbReference type="SUPFAM" id="SSF52058">
    <property type="entry name" value="L domain-like"/>
    <property type="match status" value="2"/>
</dbReference>
<organism evidence="10 11">
    <name type="scientific">Quercus rubra</name>
    <name type="common">Northern red oak</name>
    <name type="synonym">Quercus borealis</name>
    <dbReference type="NCBI Taxonomy" id="3512"/>
    <lineage>
        <taxon>Eukaryota</taxon>
        <taxon>Viridiplantae</taxon>
        <taxon>Streptophyta</taxon>
        <taxon>Embryophyta</taxon>
        <taxon>Tracheophyta</taxon>
        <taxon>Spermatophyta</taxon>
        <taxon>Magnoliopsida</taxon>
        <taxon>eudicotyledons</taxon>
        <taxon>Gunneridae</taxon>
        <taxon>Pentapetalae</taxon>
        <taxon>rosids</taxon>
        <taxon>fabids</taxon>
        <taxon>Fagales</taxon>
        <taxon>Fagaceae</taxon>
        <taxon>Quercus</taxon>
    </lineage>
</organism>
<dbReference type="PANTHER" id="PTHR48065:SF23">
    <property type="entry name" value="LEUCINE-RICH REPEAT-CONTAINING N-TERMINAL PLANT-TYPE DOMAIN-CONTAINING PROTEIN"/>
    <property type="match status" value="1"/>
</dbReference>
<reference evidence="10 11" key="1">
    <citation type="journal article" date="2023" name="G3 (Bethesda)">
        <title>A haplotype-resolved chromosome-scale genome for Quercus rubra L. provides insights into the genetics of adaptive traits for red oak species.</title>
        <authorList>
            <person name="Kapoor B."/>
            <person name="Jenkins J."/>
            <person name="Schmutz J."/>
            <person name="Zhebentyayeva T."/>
            <person name="Kuelheim C."/>
            <person name="Coggeshall M."/>
            <person name="Heim C."/>
            <person name="Lasky J.R."/>
            <person name="Leites L."/>
            <person name="Islam-Faridi N."/>
            <person name="Romero-Severson J."/>
            <person name="DeLeo V.L."/>
            <person name="Lucas S.M."/>
            <person name="Lazic D."/>
            <person name="Gailing O."/>
            <person name="Carlson J."/>
            <person name="Staton M."/>
        </authorList>
    </citation>
    <scope>NUCLEOTIDE SEQUENCE [LARGE SCALE GENOMIC DNA]</scope>
    <source>
        <strain evidence="10">Pseudo-F2</strain>
    </source>
</reference>
<keyword evidence="6 7" id="KW-0472">Membrane</keyword>
<dbReference type="InterPro" id="IPR032675">
    <property type="entry name" value="LRR_dom_sf"/>
</dbReference>
<keyword evidence="11" id="KW-1185">Reference proteome</keyword>
<evidence type="ECO:0000256" key="7">
    <source>
        <dbReference type="SAM" id="Phobius"/>
    </source>
</evidence>
<feature type="chain" id="PRO_5042856179" description="Leucine-rich repeat-containing N-terminal plant-type domain-containing protein" evidence="8">
    <location>
        <begin position="22"/>
        <end position="654"/>
    </location>
</feature>
<keyword evidence="2" id="KW-0433">Leucine-rich repeat</keyword>
<evidence type="ECO:0000259" key="9">
    <source>
        <dbReference type="Pfam" id="PF08263"/>
    </source>
</evidence>
<dbReference type="PANTHER" id="PTHR48065">
    <property type="entry name" value="OS10G0469600 PROTEIN"/>
    <property type="match status" value="1"/>
</dbReference>
<dbReference type="InterPro" id="IPR013210">
    <property type="entry name" value="LRR_N_plant-typ"/>
</dbReference>
<feature type="domain" description="Leucine-rich repeat-containing N-terminal plant-type" evidence="9">
    <location>
        <begin position="25"/>
        <end position="74"/>
    </location>
</feature>
<dbReference type="InterPro" id="IPR001611">
    <property type="entry name" value="Leu-rich_rpt"/>
</dbReference>
<dbReference type="InterPro" id="IPR003591">
    <property type="entry name" value="Leu-rich_rpt_typical-subtyp"/>
</dbReference>
<feature type="transmembrane region" description="Helical" evidence="7">
    <location>
        <begin position="610"/>
        <end position="638"/>
    </location>
</feature>
<comment type="caution">
    <text evidence="10">The sequence shown here is derived from an EMBL/GenBank/DDBJ whole genome shotgun (WGS) entry which is preliminary data.</text>
</comment>
<evidence type="ECO:0000256" key="3">
    <source>
        <dbReference type="ARBA" id="ARBA00022692"/>
    </source>
</evidence>
<evidence type="ECO:0000313" key="11">
    <source>
        <dbReference type="Proteomes" id="UP001324115"/>
    </source>
</evidence>
<dbReference type="SMART" id="SM00369">
    <property type="entry name" value="LRR_TYP"/>
    <property type="match status" value="7"/>
</dbReference>
<proteinExistence type="predicted"/>
<keyword evidence="4" id="KW-0677">Repeat</keyword>
<evidence type="ECO:0000256" key="6">
    <source>
        <dbReference type="ARBA" id="ARBA00023136"/>
    </source>
</evidence>
<protein>
    <recommendedName>
        <fullName evidence="9">Leucine-rich repeat-containing N-terminal plant-type domain-containing protein</fullName>
    </recommendedName>
</protein>
<keyword evidence="3 7" id="KW-0812">Transmembrane</keyword>
<dbReference type="Proteomes" id="UP001324115">
    <property type="component" value="Unassembled WGS sequence"/>
</dbReference>
<dbReference type="FunFam" id="3.80.10.10:FF:000095">
    <property type="entry name" value="LRR receptor-like serine/threonine-protein kinase GSO1"/>
    <property type="match status" value="2"/>
</dbReference>
<dbReference type="Pfam" id="PF00560">
    <property type="entry name" value="LRR_1"/>
    <property type="match status" value="11"/>
</dbReference>
<comment type="subcellular location">
    <subcellularLocation>
        <location evidence="1">Membrane</location>
        <topology evidence="1">Single-pass membrane protein</topology>
    </subcellularLocation>
</comment>
<name>A0AAN7GMI7_QUERU</name>
<evidence type="ECO:0000313" key="10">
    <source>
        <dbReference type="EMBL" id="KAK4608489.1"/>
    </source>
</evidence>
<accession>A0AAN7GMI7</accession>
<feature type="signal peptide" evidence="8">
    <location>
        <begin position="1"/>
        <end position="21"/>
    </location>
</feature>
<dbReference type="Gene3D" id="3.80.10.10">
    <property type="entry name" value="Ribonuclease Inhibitor"/>
    <property type="match status" value="3"/>
</dbReference>
<keyword evidence="8" id="KW-0732">Signal</keyword>